<evidence type="ECO:0000256" key="1">
    <source>
        <dbReference type="SAM" id="MobiDB-lite"/>
    </source>
</evidence>
<reference evidence="2" key="1">
    <citation type="submission" date="2019-12" db="EMBL/GenBank/DDBJ databases">
        <title>Genome sequencing and annotation of Brassica cretica.</title>
        <authorList>
            <person name="Studholme D.J."/>
            <person name="Sarris P."/>
        </authorList>
    </citation>
    <scope>NUCLEOTIDE SEQUENCE</scope>
    <source>
        <strain evidence="2">PFS-109/04</strain>
        <tissue evidence="2">Leaf</tissue>
    </source>
</reference>
<feature type="region of interest" description="Disordered" evidence="1">
    <location>
        <begin position="1"/>
        <end position="26"/>
    </location>
</feature>
<proteinExistence type="predicted"/>
<comment type="caution">
    <text evidence="2">The sequence shown here is derived from an EMBL/GenBank/DDBJ whole genome shotgun (WGS) entry which is preliminary data.</text>
</comment>
<dbReference type="EMBL" id="QGKX02001347">
    <property type="protein sequence ID" value="KAF3525079.1"/>
    <property type="molecule type" value="Genomic_DNA"/>
</dbReference>
<sequence length="107" mass="12398">MDVPVASTTPTPTPLSTSPLPETDQAVPAETPVPVMYHGFDQFSPMELKRDFIRADYKRSIRRRRNRSMYILYHRLMSRRGARDLVPADFKPKTSPKYKITPDEFLT</sequence>
<feature type="compositionally biased region" description="Low complexity" evidence="1">
    <location>
        <begin position="7"/>
        <end position="21"/>
    </location>
</feature>
<dbReference type="Proteomes" id="UP000712600">
    <property type="component" value="Unassembled WGS sequence"/>
</dbReference>
<organism evidence="2 3">
    <name type="scientific">Brassica cretica</name>
    <name type="common">Mustard</name>
    <dbReference type="NCBI Taxonomy" id="69181"/>
    <lineage>
        <taxon>Eukaryota</taxon>
        <taxon>Viridiplantae</taxon>
        <taxon>Streptophyta</taxon>
        <taxon>Embryophyta</taxon>
        <taxon>Tracheophyta</taxon>
        <taxon>Spermatophyta</taxon>
        <taxon>Magnoliopsida</taxon>
        <taxon>eudicotyledons</taxon>
        <taxon>Gunneridae</taxon>
        <taxon>Pentapetalae</taxon>
        <taxon>rosids</taxon>
        <taxon>malvids</taxon>
        <taxon>Brassicales</taxon>
        <taxon>Brassicaceae</taxon>
        <taxon>Brassiceae</taxon>
        <taxon>Brassica</taxon>
    </lineage>
</organism>
<evidence type="ECO:0000313" key="3">
    <source>
        <dbReference type="Proteomes" id="UP000712600"/>
    </source>
</evidence>
<name>A0A8S9PW75_BRACR</name>
<protein>
    <submittedName>
        <fullName evidence="2">Uncharacterized protein</fullName>
    </submittedName>
</protein>
<gene>
    <name evidence="2" type="ORF">F2Q69_00046778</name>
</gene>
<accession>A0A8S9PW75</accession>
<evidence type="ECO:0000313" key="2">
    <source>
        <dbReference type="EMBL" id="KAF3525079.1"/>
    </source>
</evidence>
<dbReference type="AlphaFoldDB" id="A0A8S9PW75"/>